<dbReference type="SUPFAM" id="SSF52218">
    <property type="entry name" value="Flavoproteins"/>
    <property type="match status" value="1"/>
</dbReference>
<comment type="caution">
    <text evidence="4">The sequence shown here is derived from an EMBL/GenBank/DDBJ whole genome shotgun (WGS) entry which is preliminary data.</text>
</comment>
<dbReference type="GO" id="GO:0003955">
    <property type="term" value="F:NAD(P)H dehydrogenase (quinone) activity"/>
    <property type="evidence" value="ECO:0007669"/>
    <property type="project" value="TreeGrafter"/>
</dbReference>
<feature type="domain" description="Flavodoxin-like fold" evidence="3">
    <location>
        <begin position="2"/>
        <end position="174"/>
    </location>
</feature>
<evidence type="ECO:0000256" key="1">
    <source>
        <dbReference type="ARBA" id="ARBA00006252"/>
    </source>
</evidence>
<dbReference type="Pfam" id="PF02525">
    <property type="entry name" value="Flavodoxin_2"/>
    <property type="match status" value="1"/>
</dbReference>
<dbReference type="PANTHER" id="PTHR10204">
    <property type="entry name" value="NAD P H OXIDOREDUCTASE-RELATED"/>
    <property type="match status" value="1"/>
</dbReference>
<proteinExistence type="inferred from homology"/>
<dbReference type="InterPro" id="IPR029039">
    <property type="entry name" value="Flavoprotein-like_sf"/>
</dbReference>
<dbReference type="InterPro" id="IPR003680">
    <property type="entry name" value="Flavodoxin_fold"/>
</dbReference>
<reference evidence="4" key="1">
    <citation type="journal article" date="2019" name="PLoS Negl. Trop. Dis.">
        <title>Revisiting the worldwide diversity of Leptospira species in the environment.</title>
        <authorList>
            <person name="Vincent A.T."/>
            <person name="Schiettekatte O."/>
            <person name="Bourhy P."/>
            <person name="Veyrier F.J."/>
            <person name="Picardeau M."/>
        </authorList>
    </citation>
    <scope>NUCLEOTIDE SEQUENCE [LARGE SCALE GENOMIC DNA]</scope>
    <source>
        <strain evidence="4">201702476</strain>
    </source>
</reference>
<gene>
    <name evidence="4" type="ORF">EHQ58_11585</name>
</gene>
<dbReference type="AlphaFoldDB" id="A0A4R9JXU1"/>
<sequence length="191" mass="21765">MKKILILQGNPKKDSLCGLLAKTYYEEAKKQYDVKLIEIKDLKFELNLYVGYKEDQGLEPDLKNAQNAILEAEHIVFIFPNWWSTMPALLKGFLDRVFLPSFAFKYRSNSPLPEKLLKGRSARIIITMDAPQWYYKWFNKAPGLNALKIGTLEFSGIAPVKSTCLGPVRKAPQKRIDNFIQIVKALGAKGL</sequence>
<evidence type="ECO:0000259" key="3">
    <source>
        <dbReference type="Pfam" id="PF02525"/>
    </source>
</evidence>
<keyword evidence="5" id="KW-1185">Reference proteome</keyword>
<dbReference type="RefSeq" id="WP_135624050.1">
    <property type="nucleotide sequence ID" value="NZ_RQGD01000034.1"/>
</dbReference>
<dbReference type="Gene3D" id="3.40.50.360">
    <property type="match status" value="1"/>
</dbReference>
<keyword evidence="2" id="KW-0560">Oxidoreductase</keyword>
<evidence type="ECO:0000313" key="5">
    <source>
        <dbReference type="Proteomes" id="UP000297693"/>
    </source>
</evidence>
<evidence type="ECO:0000256" key="2">
    <source>
        <dbReference type="ARBA" id="ARBA00023002"/>
    </source>
</evidence>
<dbReference type="PANTHER" id="PTHR10204:SF34">
    <property type="entry name" value="NAD(P)H DEHYDROGENASE [QUINONE] 1 ISOFORM 1"/>
    <property type="match status" value="1"/>
</dbReference>
<dbReference type="EMBL" id="RQGD01000034">
    <property type="protein sequence ID" value="TGL58031.1"/>
    <property type="molecule type" value="Genomic_DNA"/>
</dbReference>
<name>A0A4R9JXU1_9LEPT</name>
<dbReference type="GO" id="GO:0005829">
    <property type="term" value="C:cytosol"/>
    <property type="evidence" value="ECO:0007669"/>
    <property type="project" value="TreeGrafter"/>
</dbReference>
<evidence type="ECO:0000313" key="4">
    <source>
        <dbReference type="EMBL" id="TGL58031.1"/>
    </source>
</evidence>
<dbReference type="OrthoDB" id="9798454at2"/>
<accession>A0A4R9JXU1</accession>
<dbReference type="Proteomes" id="UP000297693">
    <property type="component" value="Unassembled WGS sequence"/>
</dbReference>
<comment type="similarity">
    <text evidence="1">Belongs to the NAD(P)H dehydrogenase (quinone) family.</text>
</comment>
<protein>
    <submittedName>
        <fullName evidence="4">Flavodoxin family protein</fullName>
    </submittedName>
</protein>
<organism evidence="4 5">
    <name type="scientific">Leptospira ognonensis</name>
    <dbReference type="NCBI Taxonomy" id="2484945"/>
    <lineage>
        <taxon>Bacteria</taxon>
        <taxon>Pseudomonadati</taxon>
        <taxon>Spirochaetota</taxon>
        <taxon>Spirochaetia</taxon>
        <taxon>Leptospirales</taxon>
        <taxon>Leptospiraceae</taxon>
        <taxon>Leptospira</taxon>
    </lineage>
</organism>
<dbReference type="InterPro" id="IPR051545">
    <property type="entry name" value="NAD(P)H_dehydrogenase_qn"/>
</dbReference>